<protein>
    <recommendedName>
        <fullName evidence="3">Solute-binding protein family 5 domain-containing protein</fullName>
    </recommendedName>
</protein>
<evidence type="ECO:0000313" key="5">
    <source>
        <dbReference type="Proteomes" id="UP000029095"/>
    </source>
</evidence>
<feature type="domain" description="Solute-binding protein family 5" evidence="3">
    <location>
        <begin position="117"/>
        <end position="294"/>
    </location>
</feature>
<evidence type="ECO:0000256" key="1">
    <source>
        <dbReference type="SAM" id="MobiDB-lite"/>
    </source>
</evidence>
<sequence length="755" mass="79873">MSHVRVGPRAVMRSVAFLTAGVLAVPALAGCTSEDPAGKPLAEQDVAAAARARITDGGTLRWAVDSVPDTLNAFQSDADATTTRVAQAVLPSMYRMDETGRPRRNPDYLESAKVVDTEPKQVVVYKLNQQAVWSDGREIGAADFAAQWRALSGKDTAYWTARNAGYDRIEKIERGASDLEVRVTFRRPYADWKSLFTPLYPKEVMGTPDAFNDGARRTLKVTAGPFAVEKVDTKADELVLTGNPRWWGEPAKLDKIVLRSVPRDERVSELIAGELDLAEIDPDTAEQVAQAAGPRDAGTGTPLMGPDGTPAPGSGGSALPGPQGRSAAEALRSWAVANGSDEEAAEEETLAREKRRKAQAKQERRRKALSGFEVRKSLEPAYTQLALNGADGPLADERVRRAVARALDREELAEAVLKPLGLPAEPVGSHLALSGQAVYADGSGALGDQDAKEARALLADAGWVPGGPVKKTEDGEEAAGAEKSEDDEDGKESDGGDDGTYIVGEDDKNADGEDERDEKGEDGADGTDQASGEKHGSGKNTAQGGAPGAYAPKGTAAPVGAAAAPVAKDGKALTLRFVLPSGPGSQALRTVADRISDMLEKIGIGTEITKVPDESYFKDHVASGEYDLALYSWPASAFPATDARPIYAKPVPAADGSLNVAQNYTRVGTDQVDQLFDQAMGTLDQDTARDLLRKADSRIWAAAGSLPLYQRPQLVAARENLANAGAFGFETPVYEDMGFLKKGPRGAEAPASPSS</sequence>
<dbReference type="Pfam" id="PF00496">
    <property type="entry name" value="SBP_bac_5"/>
    <property type="match status" value="2"/>
</dbReference>
<dbReference type="EMBL" id="JNFQ01000002">
    <property type="protein sequence ID" value="KFG73890.1"/>
    <property type="molecule type" value="Genomic_DNA"/>
</dbReference>
<dbReference type="HOGENOM" id="CLU_017028_11_1_11"/>
<proteinExistence type="predicted"/>
<dbReference type="CDD" id="cd08501">
    <property type="entry name" value="PBP2_Lpqw"/>
    <property type="match status" value="1"/>
</dbReference>
<dbReference type="GO" id="GO:0015833">
    <property type="term" value="P:peptide transport"/>
    <property type="evidence" value="ECO:0007669"/>
    <property type="project" value="TreeGrafter"/>
</dbReference>
<feature type="signal peptide" evidence="2">
    <location>
        <begin position="1"/>
        <end position="29"/>
    </location>
</feature>
<feature type="region of interest" description="Disordered" evidence="1">
    <location>
        <begin position="463"/>
        <end position="551"/>
    </location>
</feature>
<feature type="chain" id="PRO_5001811567" description="Solute-binding protein family 5 domain-containing protein" evidence="2">
    <location>
        <begin position="30"/>
        <end position="755"/>
    </location>
</feature>
<gene>
    <name evidence="4" type="ORF">FM21_24220</name>
</gene>
<dbReference type="FunFam" id="3.90.76.10:FF:000013">
    <property type="entry name" value="Putative lipoprotein"/>
    <property type="match status" value="1"/>
</dbReference>
<reference evidence="4 5" key="1">
    <citation type="submission" date="2014-05" db="EMBL/GenBank/DDBJ databases">
        <title>Complete genome sequence of the Streptomyces mutabilis TRM45540.</title>
        <authorList>
            <person name="Luo X."/>
            <person name="Zhang L."/>
        </authorList>
    </citation>
    <scope>NUCLEOTIDE SEQUENCE [LARGE SCALE GENOMIC DNA]</scope>
    <source>
        <strain evidence="4 5">TRM45540</strain>
    </source>
</reference>
<keyword evidence="5" id="KW-1185">Reference proteome</keyword>
<dbReference type="Proteomes" id="UP000029095">
    <property type="component" value="Unassembled WGS sequence"/>
</dbReference>
<dbReference type="SUPFAM" id="SSF53850">
    <property type="entry name" value="Periplasmic binding protein-like II"/>
    <property type="match status" value="2"/>
</dbReference>
<feature type="region of interest" description="Disordered" evidence="1">
    <location>
        <begin position="285"/>
        <end position="328"/>
    </location>
</feature>
<organism evidence="4 5">
    <name type="scientific">Streptomyces mutabilis</name>
    <dbReference type="NCBI Taxonomy" id="67332"/>
    <lineage>
        <taxon>Bacteria</taxon>
        <taxon>Bacillati</taxon>
        <taxon>Actinomycetota</taxon>
        <taxon>Actinomycetes</taxon>
        <taxon>Kitasatosporales</taxon>
        <taxon>Streptomycetaceae</taxon>
        <taxon>Streptomyces</taxon>
    </lineage>
</organism>
<evidence type="ECO:0000259" key="3">
    <source>
        <dbReference type="Pfam" id="PF00496"/>
    </source>
</evidence>
<dbReference type="AlphaFoldDB" id="A0A086MYC2"/>
<dbReference type="STRING" id="1915400.FM21_24220"/>
<dbReference type="PROSITE" id="PS51257">
    <property type="entry name" value="PROKAR_LIPOPROTEIN"/>
    <property type="match status" value="1"/>
</dbReference>
<dbReference type="InterPro" id="IPR000914">
    <property type="entry name" value="SBP_5_dom"/>
</dbReference>
<dbReference type="Gene3D" id="3.90.76.10">
    <property type="entry name" value="Dipeptide-binding Protein, Domain 1"/>
    <property type="match status" value="1"/>
</dbReference>
<evidence type="ECO:0000313" key="4">
    <source>
        <dbReference type="EMBL" id="KFG73890.1"/>
    </source>
</evidence>
<dbReference type="PANTHER" id="PTHR30290">
    <property type="entry name" value="PERIPLASMIC BINDING COMPONENT OF ABC TRANSPORTER"/>
    <property type="match status" value="1"/>
</dbReference>
<comment type="caution">
    <text evidence="4">The sequence shown here is derived from an EMBL/GenBank/DDBJ whole genome shotgun (WGS) entry which is preliminary data.</text>
</comment>
<name>A0A086MYC2_9ACTN</name>
<accession>A0A086MYC2</accession>
<dbReference type="Gene3D" id="3.10.105.10">
    <property type="entry name" value="Dipeptide-binding Protein, Domain 3"/>
    <property type="match status" value="2"/>
</dbReference>
<feature type="domain" description="Solute-binding protein family 5" evidence="3">
    <location>
        <begin position="361"/>
        <end position="467"/>
    </location>
</feature>
<dbReference type="RefSeq" id="WP_043380344.1">
    <property type="nucleotide sequence ID" value="NZ_KN039947.1"/>
</dbReference>
<feature type="compositionally biased region" description="Basic and acidic residues" evidence="1">
    <location>
        <begin position="505"/>
        <end position="522"/>
    </location>
</feature>
<keyword evidence="2" id="KW-0732">Signal</keyword>
<evidence type="ECO:0000256" key="2">
    <source>
        <dbReference type="SAM" id="SignalP"/>
    </source>
</evidence>
<feature type="compositionally biased region" description="Acidic residues" evidence="1">
    <location>
        <begin position="474"/>
        <end position="497"/>
    </location>
</feature>
<dbReference type="GO" id="GO:1904680">
    <property type="term" value="F:peptide transmembrane transporter activity"/>
    <property type="evidence" value="ECO:0007669"/>
    <property type="project" value="TreeGrafter"/>
</dbReference>
<dbReference type="PANTHER" id="PTHR30290:SF65">
    <property type="entry name" value="MONOACYL PHOSPHATIDYLINOSITOL TETRAMANNOSIDE-BINDING PROTEIN LPQW-RELATED"/>
    <property type="match status" value="1"/>
</dbReference>
<dbReference type="InterPro" id="IPR039424">
    <property type="entry name" value="SBP_5"/>
</dbReference>
<dbReference type="Gene3D" id="3.40.190.10">
    <property type="entry name" value="Periplasmic binding protein-like II"/>
    <property type="match status" value="1"/>
</dbReference>